<dbReference type="Pfam" id="PF21445">
    <property type="entry name" value="ADDB_N"/>
    <property type="match status" value="1"/>
</dbReference>
<keyword evidence="12 14" id="KW-0238">DNA-binding</keyword>
<keyword evidence="5 14" id="KW-0227">DNA damage</keyword>
<evidence type="ECO:0000256" key="9">
    <source>
        <dbReference type="ARBA" id="ARBA00022840"/>
    </source>
</evidence>
<evidence type="ECO:0000256" key="3">
    <source>
        <dbReference type="ARBA" id="ARBA00022723"/>
    </source>
</evidence>
<dbReference type="GO" id="GO:0004386">
    <property type="term" value="F:helicase activity"/>
    <property type="evidence" value="ECO:0007669"/>
    <property type="project" value="UniProtKB-KW"/>
</dbReference>
<dbReference type="Gene3D" id="3.90.320.10">
    <property type="match status" value="1"/>
</dbReference>
<feature type="binding site" evidence="14">
    <location>
        <position position="1129"/>
    </location>
    <ligand>
        <name>[4Fe-4S] cluster</name>
        <dbReference type="ChEBI" id="CHEBI:49883"/>
    </ligand>
</feature>
<keyword evidence="7 14" id="KW-0347">Helicase</keyword>
<feature type="domain" description="UvrD-like helicase C-terminal" evidence="15">
    <location>
        <begin position="282"/>
        <end position="588"/>
    </location>
</feature>
<comment type="similarity">
    <text evidence="14">Belongs to the helicase family. AddB/RexB type 1 subfamily.</text>
</comment>
<dbReference type="PROSITE" id="PS51217">
    <property type="entry name" value="UVRD_HELICASE_CTER"/>
    <property type="match status" value="1"/>
</dbReference>
<comment type="subunit">
    <text evidence="14">Heterodimer of AddA and AddB.</text>
</comment>
<dbReference type="InterPro" id="IPR027417">
    <property type="entry name" value="P-loop_NTPase"/>
</dbReference>
<keyword evidence="10 14" id="KW-0408">Iron</keyword>
<dbReference type="EMBL" id="JACDUT010000004">
    <property type="protein sequence ID" value="MBA2874845.1"/>
    <property type="molecule type" value="Genomic_DNA"/>
</dbReference>
<keyword evidence="3 14" id="KW-0479">Metal-binding</keyword>
<dbReference type="Gene3D" id="3.40.50.300">
    <property type="entry name" value="P-loop containing nucleotide triphosphate hydrolases"/>
    <property type="match status" value="4"/>
</dbReference>
<evidence type="ECO:0000256" key="7">
    <source>
        <dbReference type="ARBA" id="ARBA00022806"/>
    </source>
</evidence>
<keyword evidence="11 14" id="KW-0411">Iron-sulfur</keyword>
<keyword evidence="8 14" id="KW-0269">Exonuclease</keyword>
<dbReference type="GO" id="GO:0008409">
    <property type="term" value="F:5'-3' exonuclease activity"/>
    <property type="evidence" value="ECO:0007669"/>
    <property type="project" value="UniProtKB-UniRule"/>
</dbReference>
<evidence type="ECO:0000256" key="1">
    <source>
        <dbReference type="ARBA" id="ARBA00022485"/>
    </source>
</evidence>
<evidence type="ECO:0000256" key="12">
    <source>
        <dbReference type="ARBA" id="ARBA00023125"/>
    </source>
</evidence>
<dbReference type="InterPro" id="IPR011604">
    <property type="entry name" value="PDDEXK-like_dom_sf"/>
</dbReference>
<evidence type="ECO:0000256" key="11">
    <source>
        <dbReference type="ARBA" id="ARBA00023014"/>
    </source>
</evidence>
<dbReference type="GO" id="GO:0003690">
    <property type="term" value="F:double-stranded DNA binding"/>
    <property type="evidence" value="ECO:0007669"/>
    <property type="project" value="UniProtKB-UniRule"/>
</dbReference>
<keyword evidence="2 14" id="KW-0540">Nuclease</keyword>
<feature type="binding site" evidence="14">
    <location>
        <position position="804"/>
    </location>
    <ligand>
        <name>[4Fe-4S] cluster</name>
        <dbReference type="ChEBI" id="CHEBI:49883"/>
    </ligand>
</feature>
<evidence type="ECO:0000256" key="14">
    <source>
        <dbReference type="HAMAP-Rule" id="MF_01452"/>
    </source>
</evidence>
<dbReference type="Proteomes" id="UP000523087">
    <property type="component" value="Unassembled WGS sequence"/>
</dbReference>
<dbReference type="InterPro" id="IPR014140">
    <property type="entry name" value="DNA_helicase_suAddB"/>
</dbReference>
<dbReference type="GO" id="GO:0005524">
    <property type="term" value="F:ATP binding"/>
    <property type="evidence" value="ECO:0007669"/>
    <property type="project" value="UniProtKB-UniRule"/>
</dbReference>
<dbReference type="Gene3D" id="6.10.140.1030">
    <property type="match status" value="1"/>
</dbReference>
<dbReference type="SUPFAM" id="SSF52540">
    <property type="entry name" value="P-loop containing nucleoside triphosphate hydrolases"/>
    <property type="match status" value="2"/>
</dbReference>
<dbReference type="PANTHER" id="PTHR30591:SF1">
    <property type="entry name" value="RECBCD ENZYME SUBUNIT RECC"/>
    <property type="match status" value="1"/>
</dbReference>
<evidence type="ECO:0000259" key="15">
    <source>
        <dbReference type="PROSITE" id="PS51217"/>
    </source>
</evidence>
<dbReference type="Pfam" id="PF12705">
    <property type="entry name" value="PDDEXK_1"/>
    <property type="match status" value="1"/>
</dbReference>
<comment type="cofactor">
    <cofactor evidence="14">
        <name>[4Fe-4S] cluster</name>
        <dbReference type="ChEBI" id="CHEBI:49883"/>
    </cofactor>
    <text evidence="14">Binds 1 [4Fe-4S] cluster.</text>
</comment>
<evidence type="ECO:0000256" key="10">
    <source>
        <dbReference type="ARBA" id="ARBA00023004"/>
    </source>
</evidence>
<accession>A0A7V9Z6J1</accession>
<proteinExistence type="inferred from homology"/>
<organism evidence="16 17">
    <name type="scientific">Thermaerobacillus caldiproteolyticus</name>
    <dbReference type="NCBI Taxonomy" id="247480"/>
    <lineage>
        <taxon>Bacteria</taxon>
        <taxon>Bacillati</taxon>
        <taxon>Bacillota</taxon>
        <taxon>Bacilli</taxon>
        <taxon>Bacillales</taxon>
        <taxon>Anoxybacillaceae</taxon>
        <taxon>Thermaerobacillus</taxon>
    </lineage>
</organism>
<evidence type="ECO:0000256" key="8">
    <source>
        <dbReference type="ARBA" id="ARBA00022839"/>
    </source>
</evidence>
<evidence type="ECO:0000256" key="4">
    <source>
        <dbReference type="ARBA" id="ARBA00022741"/>
    </source>
</evidence>
<dbReference type="PANTHER" id="PTHR30591">
    <property type="entry name" value="RECBCD ENZYME SUBUNIT RECC"/>
    <property type="match status" value="1"/>
</dbReference>
<dbReference type="EC" id="3.1.-.-" evidence="14"/>
<dbReference type="GO" id="GO:0051539">
    <property type="term" value="F:4 iron, 4 sulfur cluster binding"/>
    <property type="evidence" value="ECO:0007669"/>
    <property type="project" value="UniProtKB-KW"/>
</dbReference>
<dbReference type="RefSeq" id="WP_181555706.1">
    <property type="nucleotide sequence ID" value="NZ_JACDUT010000004.1"/>
</dbReference>
<sequence length="1169" mass="135090">MSLRFILGRSGSGKTTKCLNEIREILREEPNGPSIVYLVPEQMTFQSEYKLIHTPGLGGMIRAQVFSFTRLAWRVLQETGGMSRYHLNDVGIQMLLRKIIERHKPEFKLFGRAADKAGFMTQLGDMIVECKRYCITPEQLLEKANVLREQQAKATAKVLADKLSDLHLIYEQLEKQLMHHYIDSEDYLRLLAEKIPQSRYLANAEIYVDGFHHFTPQEYMVLEQLLLHCKRVTIALTVDAPYNDHLPNELHLFRLTGQTYHDIREMALLNNVAIDDVELLQQNVRHREAALAHLEAHYDSRPAVSFLEETEAIQIYEASNRRAEIEAVAREIVRLVRDQGYRYKDIAVLVRNTNDYRDILKTIFQDFHIPYFMDEKEPMLHHPLIELLRSSLEVVTSHWRYEAVFRAVKTDLLFPSDANIAKMREAMDELENYVLAYGIKGAKWTNGERWTYRRYQAVEGLSLPQTDEEKQREDQINKWRELVATPLVTLQRRLQRAKDGRAFCEAIYRYLEELEIPKKLERLQIEAEARGNLIKARQHDQVWKAVIDLLDQYVEMLGEESLSLSEFAKIIETGLDRLEFSLVPPAIDQVLIAHFDRSRLVDIKCAFIIGANDGIIPAKMKEDGLLAENEREILHESGLNVAPGGREQLFYESFSIYLALTSPSERLYITYPLANEEGKALAPSMLLKRLCALFPSLHPRSRGNEPLEATDDEQCEFVTHPHATLTYLVAQLQAWKRNYPIHPIWWDVYNFYADDEKWRSIARNVLASLFYENVAQPLKKDITKQLYGKKIQASVSRMEQFQKCPFSHFLSHGLRLKERNIFRLEAPDIGQLFHSALKFISDRLHDAKLEWGQLSKQQCEQLSVEAVERIAPTIQQEILLSSNRYHYMKRKLQQIISRTTAVLSEHAKASGFVPVGLELEFGPNGVLPPLTFRLQDGTLMELVGRIDRVDKADSSKGVLLRVIDYKSSAKSLNLTEVYYGLALQMLTYLDIVITYAEQLVGSAAWPAGILYFHIHNPIIKSDQLFNDEKEVERKLLEQFKMRGLLLGDEEVVRLMDKRLEDGKWSLIVPAQITKKGAIHSSSSVVSEDDFHHLRRHVRHLFKTIGLRIVEGVIDISPYKLSEQTPCEFCSFKSVCQFDESFPSNQYRVLIPQAKSEIVRKLVEGKEKDE</sequence>
<comment type="caution">
    <text evidence="16">The sequence shown here is derived from an EMBL/GenBank/DDBJ whole genome shotgun (WGS) entry which is preliminary data.</text>
</comment>
<evidence type="ECO:0000256" key="2">
    <source>
        <dbReference type="ARBA" id="ARBA00022722"/>
    </source>
</evidence>
<keyword evidence="6 14" id="KW-0378">Hydrolase</keyword>
<evidence type="ECO:0000313" key="16">
    <source>
        <dbReference type="EMBL" id="MBA2874845.1"/>
    </source>
</evidence>
<feature type="binding site" evidence="14">
    <location>
        <position position="1135"/>
    </location>
    <ligand>
        <name>[4Fe-4S] cluster</name>
        <dbReference type="ChEBI" id="CHEBI:49883"/>
    </ligand>
</feature>
<evidence type="ECO:0000256" key="6">
    <source>
        <dbReference type="ARBA" id="ARBA00022801"/>
    </source>
</evidence>
<keyword evidence="13 14" id="KW-0234">DNA repair</keyword>
<dbReference type="InterPro" id="IPR049035">
    <property type="entry name" value="ADDB_N"/>
</dbReference>
<keyword evidence="1 14" id="KW-0004">4Fe-4S</keyword>
<protein>
    <recommendedName>
        <fullName evidence="14">ATP-dependent helicase/deoxyribonuclease subunit B</fullName>
        <ecNumber evidence="14">3.1.-.-</ecNumber>
    </recommendedName>
    <alternativeName>
        <fullName evidence="14">ATP-dependent helicase/nuclease subunit AddB</fullName>
    </alternativeName>
</protein>
<keyword evidence="17" id="KW-1185">Reference proteome</keyword>
<comment type="cofactor">
    <cofactor evidence="14">
        <name>Mg(2+)</name>
        <dbReference type="ChEBI" id="CHEBI:18420"/>
    </cofactor>
</comment>
<dbReference type="AlphaFoldDB" id="A0A7V9Z6J1"/>
<dbReference type="InterPro" id="IPR014017">
    <property type="entry name" value="DNA_helicase_UvrD-like_C"/>
</dbReference>
<dbReference type="GO" id="GO:0000724">
    <property type="term" value="P:double-strand break repair via homologous recombination"/>
    <property type="evidence" value="ECO:0007669"/>
    <property type="project" value="UniProtKB-UniRule"/>
</dbReference>
<evidence type="ECO:0000313" key="17">
    <source>
        <dbReference type="Proteomes" id="UP000523087"/>
    </source>
</evidence>
<evidence type="ECO:0000256" key="5">
    <source>
        <dbReference type="ARBA" id="ARBA00022763"/>
    </source>
</evidence>
<dbReference type="Pfam" id="PF13361">
    <property type="entry name" value="UvrD_C"/>
    <property type="match status" value="1"/>
</dbReference>
<comment type="function">
    <text evidence="14">The heterodimer acts as both an ATP-dependent DNA helicase and an ATP-dependent, dual-direction single-stranded exonuclease. Recognizes the chi site generating a DNA molecule suitable for the initiation of homologous recombination. The AddB subunit has 5' -&gt; 3' nuclease activity but not helicase activity.</text>
</comment>
<feature type="binding site" evidence="14">
    <location>
        <position position="1126"/>
    </location>
    <ligand>
        <name>[4Fe-4S] cluster</name>
        <dbReference type="ChEBI" id="CHEBI:49883"/>
    </ligand>
</feature>
<keyword evidence="4 14" id="KW-0547">Nucleotide-binding</keyword>
<dbReference type="FunFam" id="3.90.320.10:FF:000006">
    <property type="entry name" value="ATP-dependent helicase/deoxyribonuclease subunit B"/>
    <property type="match status" value="1"/>
</dbReference>
<dbReference type="InterPro" id="IPR038726">
    <property type="entry name" value="PDDEXK_AddAB-type"/>
</dbReference>
<dbReference type="GO" id="GO:0046872">
    <property type="term" value="F:metal ion binding"/>
    <property type="evidence" value="ECO:0007669"/>
    <property type="project" value="UniProtKB-KW"/>
</dbReference>
<evidence type="ECO:0000256" key="13">
    <source>
        <dbReference type="ARBA" id="ARBA00023204"/>
    </source>
</evidence>
<comment type="miscellaneous">
    <text evidence="14">Despite having conserved helicase domains, this subunit does not have helicase activity.</text>
</comment>
<name>A0A7V9Z6J1_9BACL</name>
<reference evidence="16 17" key="1">
    <citation type="submission" date="2020-07" db="EMBL/GenBank/DDBJ databases">
        <title>Genomic Encyclopedia of Type Strains, Phase IV (KMG-IV): sequencing the most valuable type-strain genomes for metagenomic binning, comparative biology and taxonomic classification.</title>
        <authorList>
            <person name="Goeker M."/>
        </authorList>
    </citation>
    <scope>NUCLEOTIDE SEQUENCE [LARGE SCALE GENOMIC DNA]</scope>
    <source>
        <strain evidence="16 17">DSM 15730</strain>
    </source>
</reference>
<dbReference type="HAMAP" id="MF_01452">
    <property type="entry name" value="AddB_type1"/>
    <property type="match status" value="1"/>
</dbReference>
<dbReference type="NCBIfam" id="TIGR02773">
    <property type="entry name" value="addB_Gpos"/>
    <property type="match status" value="1"/>
</dbReference>
<keyword evidence="9 14" id="KW-0067">ATP-binding</keyword>
<gene>
    <name evidence="14" type="primary">addB</name>
    <name evidence="16" type="ORF">HNR31_001616</name>
</gene>